<dbReference type="PANTHER" id="PTHR43317:SF1">
    <property type="entry name" value="THERMOSPERMINE SYNTHASE ACAULIS5"/>
    <property type="match status" value="1"/>
</dbReference>
<dbReference type="CDD" id="cd10527">
    <property type="entry name" value="SET_LSMT"/>
    <property type="match status" value="1"/>
</dbReference>
<dbReference type="InterPro" id="IPR030374">
    <property type="entry name" value="PABS"/>
</dbReference>
<evidence type="ECO:0000256" key="1">
    <source>
        <dbReference type="ARBA" id="ARBA00007867"/>
    </source>
</evidence>
<keyword evidence="3 4" id="KW-0620">Polyamine biosynthesis</keyword>
<name>A0A7S4A9G7_9STRA</name>
<dbReference type="PROSITE" id="PS51006">
    <property type="entry name" value="PABS_2"/>
    <property type="match status" value="1"/>
</dbReference>
<dbReference type="Pfam" id="PF01564">
    <property type="entry name" value="Spermine_synth"/>
    <property type="match status" value="1"/>
</dbReference>
<feature type="active site" description="Proton acceptor" evidence="4">
    <location>
        <position position="601"/>
    </location>
</feature>
<dbReference type="Gene3D" id="3.90.1410.10">
    <property type="entry name" value="set domain protein methyltransferase, domain 1"/>
    <property type="match status" value="1"/>
</dbReference>
<reference evidence="8" key="1">
    <citation type="submission" date="2021-01" db="EMBL/GenBank/DDBJ databases">
        <authorList>
            <person name="Corre E."/>
            <person name="Pelletier E."/>
            <person name="Niang G."/>
            <person name="Scheremetjew M."/>
            <person name="Finn R."/>
            <person name="Kale V."/>
            <person name="Holt S."/>
            <person name="Cochrane G."/>
            <person name="Meng A."/>
            <person name="Brown T."/>
            <person name="Cohen L."/>
        </authorList>
    </citation>
    <scope>NUCLEOTIDE SEQUENCE</scope>
    <source>
        <strain evidence="8">10249 10 AB</strain>
    </source>
</reference>
<evidence type="ECO:0000256" key="3">
    <source>
        <dbReference type="ARBA" id="ARBA00023115"/>
    </source>
</evidence>
<sequence>MGEGWKRVFLCLAASLVVVNADKAKRAVPNDAADLTSDHTVPKTDGDSSAVLLTKWLDSVEGGFFDARQEVKAVVTAGGSTFHGIFAKEFIAKDSLLAQIPWEFIVNDEESDESLSENDVEGAVLKCGTARNLAREMKQVQTLGKYIKDPHSASKYGPYIQYLLDQPLGAIPSEWSVKGKAMLNELLGGSRRRIPPSYATTWLEEDWFDECNGDPKDDLGSKAAMIVVSRADDDLLVPVYDMYNHRNGKWYNSHTKVTRGVNYQMTARRDIQPGEQIYNSYNMCDTCGGRKDTYGTGEIFRDYGFVEDFPQRWNFEDLEFMIDLSESEEDGEIEVVWASGEKPKTEEDKEGKKRSIMREIRRLVKKRGELWKSNLKDGKSTIPDKEWSDIWEYHQSIVNALAYAFNDIVEEDSEKIPVDQVSCTADGVCDINYFHELNEEKDSTKYNVQTCNNKEIMRFPDYFMLEGLKTHYQQLNFAFSQEDGDICMDLEDTVQICSSYRPHYHEFSSHFAARFVDNVKNVVFVGGGDSMMLHEVLKYPSLEKVVGLELDQVVVRKSFKYFHTQPHFDNDKVEWWFGDATKSLLLLPKDYWGSFDLVIVDLSETVMAFSVTEELDVFDALALLLNPDGVMVKNEHYMDTMSETFDYTLQVYLDQNPKICSQCMIFGSNKADFFHKPLVEHGVETLLLEPVNELEDEYKYFHDVRRNDAMKQGKCNLNTQKKNETEQKKSAGLLHILDAEDLGVSLDKETVEKAILAAAKKIGFTKIEPNNDKIYASAKTKADGNDEPKSTMVNLVFEEGYVTARIYPEYKYAAVDLGVWGSFQNGDEFRKLIAEELKTKTPSFFRVVVGGMFNSTTWEQEKDLIGPQVVQQRNCEESTKNDNEFTDDIAKRTIIDEAINVVDDQDFIAVVFCGIEGVDECLGLDVLKEHTMVSKVIPVWAYPELSSTGDKEEYVAKMTKCESEVVGTLIEGRGFDGDGIVAIVLDGSAPYEMGIILHSILTVDEHRDHLIEDDHYVLSLSNNPQSEKWRVNLLEIYRQHLLYDPVKFANYDITVGGASTGLAIVSYHAGTVFSIFKSLEDNLTKRLASSGVEASAEVTAITGGLFQYQHDFDPQEFLQEEYPEEPGKEQWKDQKSFGRKTVVQYELDTEKESNSMFDEQAFVQLVDSTITGKGGIFDLQTYTDVGDGLVIIADGAIGSVILVWDGREHVDLNIFLHDDTELEITEFLAKFEKLVDSKLNMTLRDDFPRGIGRVMNFQEDMTYNGIDSVSKREPYVDLD</sequence>
<dbReference type="InterPro" id="IPR001214">
    <property type="entry name" value="SET_dom"/>
</dbReference>
<dbReference type="SUPFAM" id="SSF82199">
    <property type="entry name" value="SET domain"/>
    <property type="match status" value="1"/>
</dbReference>
<gene>
    <name evidence="8" type="ORF">PAUS00366_LOCUS617</name>
</gene>
<dbReference type="SUPFAM" id="SSF53335">
    <property type="entry name" value="S-adenosyl-L-methionine-dependent methyltransferases"/>
    <property type="match status" value="1"/>
</dbReference>
<evidence type="ECO:0000313" key="8">
    <source>
        <dbReference type="EMBL" id="CAE0707897.1"/>
    </source>
</evidence>
<evidence type="ECO:0000256" key="5">
    <source>
        <dbReference type="SAM" id="SignalP"/>
    </source>
</evidence>
<protein>
    <recommendedName>
        <fullName evidence="9">PABS domain-containing protein</fullName>
    </recommendedName>
</protein>
<keyword evidence="5" id="KW-0732">Signal</keyword>
<dbReference type="PANTHER" id="PTHR43317">
    <property type="entry name" value="THERMOSPERMINE SYNTHASE ACAULIS5"/>
    <property type="match status" value="1"/>
</dbReference>
<evidence type="ECO:0008006" key="9">
    <source>
        <dbReference type="Google" id="ProtNLM"/>
    </source>
</evidence>
<dbReference type="GO" id="GO:0006596">
    <property type="term" value="P:polyamine biosynthetic process"/>
    <property type="evidence" value="ECO:0007669"/>
    <property type="project" value="UniProtKB-UniRule"/>
</dbReference>
<feature type="domain" description="PABS" evidence="7">
    <location>
        <begin position="435"/>
        <end position="632"/>
    </location>
</feature>
<dbReference type="Gene3D" id="3.60.90.10">
    <property type="entry name" value="S-adenosylmethionine decarboxylase"/>
    <property type="match status" value="1"/>
</dbReference>
<accession>A0A7S4A9G7</accession>
<dbReference type="InterPro" id="IPR029063">
    <property type="entry name" value="SAM-dependent_MTases_sf"/>
</dbReference>
<comment type="similarity">
    <text evidence="1">Belongs to the spermidine/spermine synthase family.</text>
</comment>
<dbReference type="GO" id="GO:0010487">
    <property type="term" value="F:thermospermine synthase activity"/>
    <property type="evidence" value="ECO:0007669"/>
    <property type="project" value="TreeGrafter"/>
</dbReference>
<proteinExistence type="inferred from homology"/>
<organism evidence="8">
    <name type="scientific">Pseudo-nitzschia australis</name>
    <dbReference type="NCBI Taxonomy" id="44445"/>
    <lineage>
        <taxon>Eukaryota</taxon>
        <taxon>Sar</taxon>
        <taxon>Stramenopiles</taxon>
        <taxon>Ochrophyta</taxon>
        <taxon>Bacillariophyta</taxon>
        <taxon>Bacillariophyceae</taxon>
        <taxon>Bacillariophycidae</taxon>
        <taxon>Bacillariales</taxon>
        <taxon>Bacillariaceae</taxon>
        <taxon>Pseudo-nitzschia</taxon>
    </lineage>
</organism>
<feature type="chain" id="PRO_5031477570" description="PABS domain-containing protein" evidence="5">
    <location>
        <begin position="22"/>
        <end position="1279"/>
    </location>
</feature>
<evidence type="ECO:0000259" key="7">
    <source>
        <dbReference type="PROSITE" id="PS51006"/>
    </source>
</evidence>
<dbReference type="Pfam" id="PF00856">
    <property type="entry name" value="SET"/>
    <property type="match status" value="1"/>
</dbReference>
<dbReference type="Gene3D" id="3.40.50.150">
    <property type="entry name" value="Vaccinia Virus protein VP39"/>
    <property type="match status" value="1"/>
</dbReference>
<keyword evidence="2 4" id="KW-0808">Transferase</keyword>
<evidence type="ECO:0000256" key="2">
    <source>
        <dbReference type="ARBA" id="ARBA00022679"/>
    </source>
</evidence>
<dbReference type="InterPro" id="IPR046341">
    <property type="entry name" value="SET_dom_sf"/>
</dbReference>
<dbReference type="EMBL" id="HBIX01000794">
    <property type="protein sequence ID" value="CAE0707897.1"/>
    <property type="molecule type" value="Transcribed_RNA"/>
</dbReference>
<evidence type="ECO:0000256" key="4">
    <source>
        <dbReference type="PROSITE-ProRule" id="PRU00354"/>
    </source>
</evidence>
<feature type="domain" description="SET" evidence="6">
    <location>
        <begin position="58"/>
        <end position="282"/>
    </location>
</feature>
<evidence type="ECO:0000259" key="6">
    <source>
        <dbReference type="PROSITE" id="PS50280"/>
    </source>
</evidence>
<feature type="signal peptide" evidence="5">
    <location>
        <begin position="1"/>
        <end position="21"/>
    </location>
</feature>
<dbReference type="PROSITE" id="PS50280">
    <property type="entry name" value="SET"/>
    <property type="match status" value="1"/>
</dbReference>
<dbReference type="AlphaFoldDB" id="A0A7S4A9G7"/>